<dbReference type="GO" id="GO:0004386">
    <property type="term" value="F:helicase activity"/>
    <property type="evidence" value="ECO:0007669"/>
    <property type="project" value="InterPro"/>
</dbReference>
<dbReference type="InterPro" id="IPR041677">
    <property type="entry name" value="DNA2/NAM7_AAA_11"/>
</dbReference>
<dbReference type="FunFam" id="3.40.50.300:FF:001366">
    <property type="entry name" value="ATP binding protein, putative"/>
    <property type="match status" value="1"/>
</dbReference>
<name>A0A8D8X7S9_9HEMI</name>
<dbReference type="InterPro" id="IPR057373">
    <property type="entry name" value="ZNFX1"/>
</dbReference>
<dbReference type="AlphaFoldDB" id="A0A8D8X7S9"/>
<dbReference type="CDD" id="cd18808">
    <property type="entry name" value="SF1_C_Upf1"/>
    <property type="match status" value="1"/>
</dbReference>
<protein>
    <submittedName>
        <fullName evidence="5">NFX1-type zinc finger-containing protein 1</fullName>
    </submittedName>
</protein>
<dbReference type="InterPro" id="IPR041679">
    <property type="entry name" value="DNA2/NAM7-like_C"/>
</dbReference>
<dbReference type="EMBL" id="HBUF01270269">
    <property type="protein sequence ID" value="CAG6684968.1"/>
    <property type="molecule type" value="Transcribed_RNA"/>
</dbReference>
<evidence type="ECO:0000259" key="3">
    <source>
        <dbReference type="Pfam" id="PF13087"/>
    </source>
</evidence>
<dbReference type="Pfam" id="PF13087">
    <property type="entry name" value="AAA_12"/>
    <property type="match status" value="1"/>
</dbReference>
<dbReference type="InterPro" id="IPR047187">
    <property type="entry name" value="SF1_C_Upf1"/>
</dbReference>
<evidence type="ECO:0000259" key="4">
    <source>
        <dbReference type="Pfam" id="PF25396"/>
    </source>
</evidence>
<proteinExistence type="predicted"/>
<dbReference type="Pfam" id="PF25396">
    <property type="entry name" value="ZNFX1"/>
    <property type="match status" value="1"/>
</dbReference>
<dbReference type="SUPFAM" id="SSF52540">
    <property type="entry name" value="P-loop containing nucleoside triphosphate hydrolases"/>
    <property type="match status" value="1"/>
</dbReference>
<sequence length="1031" mass="119516">MMNSEILILNFQFNFQCHVLQQQQQQKEQQNKNIERTNWKNKSKQNVMTNKIKNNPREQKYLERENAGQNSGFPLFPLVKEILTPAPTDLKPLIIEGCYISPEHYLNNQLKLLREDFIAPLREGIKHVRRGFLEHGELHENEYITLYPHCRFLSISAVRKVVGYQLCFDVEHQIVPSRLKKFRCLYTGTLLVISADKFRTFFFGTIIQTEDQDIIKDRVITVELFDGKTLSFNEFNTSYVIAEPVPFYAPYLYVMKSLQSFSNDRFPFKKYIIGPSTDIACPAYTKRYQNRNNPSILDKASGEDLGLNPIQFEAYTSALSRELAIIQGPPGTGKTHVGLRIVKSLLNQLLGGPILLVCYTNHALDQFLQGVLGFTQNVLRLGYSKRNTQVKPYNHIEMLETFVAISRIVRKKNLRRYENMFVKNEDFDLLFGPSRRIYTLTVYSFKNDRAEQRSYSGELLRALFFMYTQSRFNHPTSVPKKNILKACKEYQRSIERLGLMFKELGNPRGIVDLKYLESAMDDVSVSTLNKPGVLEMWLTKGSYQSRLYELRKEQINYERNFGIDNKETSTEELKDVEEVTLYTLDLRVVRKEIDNFAAILKECNDKPKNRRVASQEAKIRTQLEEQTEMCEFVERSLYALIQGNDNTKPTGMLSTIRNGHDLVNASYEQRWNLYWHWVTRLRQTLHKQMEEEKIKYKQTLLQFEQIIRQPELLDLMKTKQVVALTTTKAAKIHPILCELKPKVIVIEEAAEVLEAHILASLTPYCEHLILIGDHKQLRPRTSVHELARDFNLDVSLFERLINNGFHHVTLQVQHRMRPEICSLLTPTIYETLSNHKSVTKLPWVRGMAGNIQFFDHKFPEESDPSEKRTWNTFEVVMMLSLAEYLIKQNYKARSITIIAAYIAQVDLFEDTLANYPHLSGVHITTIDSYQGEENDIILLSLVRNNAQNNVGFLKNPNRVCVALSRAKQGLYIMGNMTSLSKQSELWTQIKKKLESQGAISNCFKLKCRKCGRGTKAVTHALDFNVAPYCCV</sequence>
<dbReference type="GO" id="GO:0031048">
    <property type="term" value="P:regulatory ncRNA-mediated heterochromatin formation"/>
    <property type="evidence" value="ECO:0007669"/>
    <property type="project" value="TreeGrafter"/>
</dbReference>
<reference evidence="5" key="1">
    <citation type="submission" date="2021-05" db="EMBL/GenBank/DDBJ databases">
        <authorList>
            <person name="Alioto T."/>
            <person name="Alioto T."/>
            <person name="Gomez Garrido J."/>
        </authorList>
    </citation>
    <scope>NUCLEOTIDE SEQUENCE</scope>
</reference>
<dbReference type="PANTHER" id="PTHR10887">
    <property type="entry name" value="DNA2/NAM7 HELICASE FAMILY"/>
    <property type="match status" value="1"/>
</dbReference>
<dbReference type="EMBL" id="HBUF01270270">
    <property type="protein sequence ID" value="CAG6684972.1"/>
    <property type="molecule type" value="Transcribed_RNA"/>
</dbReference>
<dbReference type="InterPro" id="IPR045055">
    <property type="entry name" value="DNA2/NAM7-like"/>
</dbReference>
<feature type="domain" description="ZNFX1" evidence="4">
    <location>
        <begin position="140"/>
        <end position="243"/>
    </location>
</feature>
<dbReference type="Gene3D" id="3.40.50.300">
    <property type="entry name" value="P-loop containing nucleotide triphosphate hydrolases"/>
    <property type="match status" value="3"/>
</dbReference>
<evidence type="ECO:0000256" key="1">
    <source>
        <dbReference type="SAM" id="MobiDB-lite"/>
    </source>
</evidence>
<feature type="domain" description="DNA2/NAM7 helicase helicase" evidence="2">
    <location>
        <begin position="307"/>
        <end position="400"/>
    </location>
</feature>
<dbReference type="EMBL" id="HBUF01270268">
    <property type="protein sequence ID" value="CAG6684964.1"/>
    <property type="molecule type" value="Transcribed_RNA"/>
</dbReference>
<dbReference type="PANTHER" id="PTHR10887:SF341">
    <property type="entry name" value="NFX1-TYPE ZINC FINGER-CONTAINING PROTEIN 1"/>
    <property type="match status" value="1"/>
</dbReference>
<feature type="compositionally biased region" description="Basic and acidic residues" evidence="1">
    <location>
        <begin position="29"/>
        <end position="38"/>
    </location>
</feature>
<dbReference type="InterPro" id="IPR027417">
    <property type="entry name" value="P-loop_NTPase"/>
</dbReference>
<evidence type="ECO:0000313" key="5">
    <source>
        <dbReference type="EMBL" id="CAG6684964.1"/>
    </source>
</evidence>
<accession>A0A8D8X7S9</accession>
<feature type="region of interest" description="Disordered" evidence="1">
    <location>
        <begin position="28"/>
        <end position="49"/>
    </location>
</feature>
<dbReference type="Pfam" id="PF13086">
    <property type="entry name" value="AAA_11"/>
    <property type="match status" value="2"/>
</dbReference>
<feature type="domain" description="DNA2/NAM7 helicase helicase" evidence="2">
    <location>
        <begin position="605"/>
        <end position="779"/>
    </location>
</feature>
<feature type="domain" description="DNA2/NAM7 helicase-like C-terminal" evidence="3">
    <location>
        <begin position="792"/>
        <end position="976"/>
    </location>
</feature>
<organism evidence="5">
    <name type="scientific">Cacopsylla melanoneura</name>
    <dbReference type="NCBI Taxonomy" id="428564"/>
    <lineage>
        <taxon>Eukaryota</taxon>
        <taxon>Metazoa</taxon>
        <taxon>Ecdysozoa</taxon>
        <taxon>Arthropoda</taxon>
        <taxon>Hexapoda</taxon>
        <taxon>Insecta</taxon>
        <taxon>Pterygota</taxon>
        <taxon>Neoptera</taxon>
        <taxon>Paraneoptera</taxon>
        <taxon>Hemiptera</taxon>
        <taxon>Sternorrhyncha</taxon>
        <taxon>Psylloidea</taxon>
        <taxon>Psyllidae</taxon>
        <taxon>Psyllinae</taxon>
        <taxon>Cacopsylla</taxon>
    </lineage>
</organism>
<dbReference type="GO" id="GO:0031380">
    <property type="term" value="C:nuclear RNA-directed RNA polymerase complex"/>
    <property type="evidence" value="ECO:0007669"/>
    <property type="project" value="TreeGrafter"/>
</dbReference>
<evidence type="ECO:0000259" key="2">
    <source>
        <dbReference type="Pfam" id="PF13086"/>
    </source>
</evidence>